<proteinExistence type="inferred from homology"/>
<dbReference type="GO" id="GO:0016787">
    <property type="term" value="F:hydrolase activity"/>
    <property type="evidence" value="ECO:0007669"/>
    <property type="project" value="UniProtKB-KW"/>
</dbReference>
<keyword evidence="4 7" id="KW-0067">ATP-binding</keyword>
<sequence>MFSACRRGPASISRVFRAAASTARIPSTRPSTLSLSIRSTAHPALEARWLHVSSRLRNQAVAYDDGGAVGDGKEFPVINKFHELLDHELVHPNVVNAITKGMGHETMTDVQTLTINQSLQGTDIIAQARTGTGKTLGFLVPTVQRIIQENPDLATRQRYSRARASDIKAIIISPTRELAEQIAVEAAKLTNHTDLIVQVAVGGNSKREMLQKTRREGCHILVGTPGRLQDLLSDEFSGVAAPNLNALVLDEADRLLDQGFSREIDEIINLLPDRRTTDRQTMLFSATIPREVMHLVRKTLKPQFHFVQTVKEGELATHDKVPQAIITTPGLENHMPALLEFCKREITKHEKGEGPPFKAIVYFQSTANLALSYRIFDNLSDENGGRFTKSPLSPAAIFEIHGQLTQGQRSFVTDKFRKAQSAILFSTDVTARGMDFPNVTHVIQVGLPTNREQYVHRIGRTGRADKGGNGVLIAIEGQIPDARRMLRGLPIQKDTSIECASVDMTKDAQLPASVAGYLSQIAQATKMVDRQTKAAAYLGLVGQIGKGVVIEDLNQWTKFGWGWDTPPAISSSLARKLGISRNSGANISDERSREDFGGGSGGDRGYGSSSGGFGGGGR</sequence>
<evidence type="ECO:0000256" key="6">
    <source>
        <dbReference type="ARBA" id="ARBA00023242"/>
    </source>
</evidence>
<feature type="domain" description="Helicase C-terminal" evidence="11">
    <location>
        <begin position="334"/>
        <end position="508"/>
    </location>
</feature>
<keyword evidence="3 7" id="KW-0347">Helicase</keyword>
<comment type="caution">
    <text evidence="12">The sequence shown here is derived from an EMBL/GenBank/DDBJ whole genome shotgun (WGS) entry which is preliminary data.</text>
</comment>
<keyword evidence="13" id="KW-1185">Reference proteome</keyword>
<dbReference type="Pfam" id="PF00270">
    <property type="entry name" value="DEAD"/>
    <property type="match status" value="1"/>
</dbReference>
<accession>A0A8T9CBM1</accession>
<evidence type="ECO:0000256" key="8">
    <source>
        <dbReference type="RuleBase" id="RU365068"/>
    </source>
</evidence>
<dbReference type="InterPro" id="IPR001650">
    <property type="entry name" value="Helicase_C-like"/>
</dbReference>
<dbReference type="EC" id="3.6.4.13" evidence="8"/>
<comment type="catalytic activity">
    <reaction evidence="8">
        <text>ATP + H2O = ADP + phosphate + H(+)</text>
        <dbReference type="Rhea" id="RHEA:13065"/>
        <dbReference type="ChEBI" id="CHEBI:15377"/>
        <dbReference type="ChEBI" id="CHEBI:15378"/>
        <dbReference type="ChEBI" id="CHEBI:30616"/>
        <dbReference type="ChEBI" id="CHEBI:43474"/>
        <dbReference type="ChEBI" id="CHEBI:456216"/>
        <dbReference type="EC" id="3.6.4.13"/>
    </reaction>
</comment>
<feature type="domain" description="Helicase ATP-binding" evidence="10">
    <location>
        <begin position="115"/>
        <end position="306"/>
    </location>
</feature>
<organism evidence="12 13">
    <name type="scientific">Lachnellula suecica</name>
    <dbReference type="NCBI Taxonomy" id="602035"/>
    <lineage>
        <taxon>Eukaryota</taxon>
        <taxon>Fungi</taxon>
        <taxon>Dikarya</taxon>
        <taxon>Ascomycota</taxon>
        <taxon>Pezizomycotina</taxon>
        <taxon>Leotiomycetes</taxon>
        <taxon>Helotiales</taxon>
        <taxon>Lachnaceae</taxon>
        <taxon>Lachnellula</taxon>
    </lineage>
</organism>
<evidence type="ECO:0000259" key="10">
    <source>
        <dbReference type="PROSITE" id="PS51192"/>
    </source>
</evidence>
<dbReference type="InterPro" id="IPR011545">
    <property type="entry name" value="DEAD/DEAH_box_helicase_dom"/>
</dbReference>
<gene>
    <name evidence="12" type="primary">mss116</name>
    <name evidence="12" type="ORF">LSUE1_G003875</name>
</gene>
<dbReference type="InterPro" id="IPR014001">
    <property type="entry name" value="Helicase_ATP-bd"/>
</dbReference>
<feature type="compositionally biased region" description="Gly residues" evidence="9">
    <location>
        <begin position="597"/>
        <end position="618"/>
    </location>
</feature>
<keyword evidence="2 7" id="KW-0378">Hydrolase</keyword>
<evidence type="ECO:0000259" key="11">
    <source>
        <dbReference type="PROSITE" id="PS51194"/>
    </source>
</evidence>
<evidence type="ECO:0000313" key="13">
    <source>
        <dbReference type="Proteomes" id="UP000469558"/>
    </source>
</evidence>
<comment type="function">
    <text evidence="8">RNA helicase.</text>
</comment>
<evidence type="ECO:0000256" key="3">
    <source>
        <dbReference type="ARBA" id="ARBA00022806"/>
    </source>
</evidence>
<dbReference type="InterPro" id="IPR000629">
    <property type="entry name" value="RNA-helicase_DEAD-box_CS"/>
</dbReference>
<dbReference type="CDD" id="cd18787">
    <property type="entry name" value="SF2_C_DEAD"/>
    <property type="match status" value="1"/>
</dbReference>
<dbReference type="AlphaFoldDB" id="A0A8T9CBM1"/>
<dbReference type="GO" id="GO:0003724">
    <property type="term" value="F:RNA helicase activity"/>
    <property type="evidence" value="ECO:0007669"/>
    <property type="project" value="UniProtKB-EC"/>
</dbReference>
<reference evidence="12 13" key="1">
    <citation type="submission" date="2018-05" db="EMBL/GenBank/DDBJ databases">
        <title>Genome sequencing and assembly of the regulated plant pathogen Lachnellula willkommii and related sister species for the development of diagnostic species identification markers.</title>
        <authorList>
            <person name="Giroux E."/>
            <person name="Bilodeau G."/>
        </authorList>
    </citation>
    <scope>NUCLEOTIDE SEQUENCE [LARGE SCALE GENOMIC DNA]</scope>
    <source>
        <strain evidence="12 13">CBS 268.59</strain>
    </source>
</reference>
<dbReference type="Pfam" id="PF00271">
    <property type="entry name" value="Helicase_C"/>
    <property type="match status" value="1"/>
</dbReference>
<comment type="similarity">
    <text evidence="7">Belongs to the DEAD box helicase family.</text>
</comment>
<dbReference type="SUPFAM" id="SSF52540">
    <property type="entry name" value="P-loop containing nucleoside triphosphate hydrolases"/>
    <property type="match status" value="1"/>
</dbReference>
<dbReference type="PROSITE" id="PS51192">
    <property type="entry name" value="HELICASE_ATP_BIND_1"/>
    <property type="match status" value="1"/>
</dbReference>
<dbReference type="EMBL" id="QGMK01000307">
    <property type="protein sequence ID" value="TVY82522.1"/>
    <property type="molecule type" value="Genomic_DNA"/>
</dbReference>
<evidence type="ECO:0000256" key="4">
    <source>
        <dbReference type="ARBA" id="ARBA00022840"/>
    </source>
</evidence>
<comment type="domain">
    <text evidence="8">The Q motif is unique to and characteristic of the DEAD box family of RNA helicases and controls ATP binding and hydrolysis.</text>
</comment>
<keyword evidence="5 8" id="KW-0694">RNA-binding</keyword>
<dbReference type="PROSITE" id="PS51194">
    <property type="entry name" value="HELICASE_CTER"/>
    <property type="match status" value="1"/>
</dbReference>
<dbReference type="GO" id="GO:0003723">
    <property type="term" value="F:RNA binding"/>
    <property type="evidence" value="ECO:0007669"/>
    <property type="project" value="UniProtKB-UniRule"/>
</dbReference>
<dbReference type="SMART" id="SM00487">
    <property type="entry name" value="DEXDc"/>
    <property type="match status" value="1"/>
</dbReference>
<keyword evidence="6" id="KW-0539">Nucleus</keyword>
<evidence type="ECO:0000256" key="7">
    <source>
        <dbReference type="RuleBase" id="RU000492"/>
    </source>
</evidence>
<dbReference type="Proteomes" id="UP000469558">
    <property type="component" value="Unassembled WGS sequence"/>
</dbReference>
<evidence type="ECO:0000256" key="1">
    <source>
        <dbReference type="ARBA" id="ARBA00022741"/>
    </source>
</evidence>
<dbReference type="Gene3D" id="3.40.50.300">
    <property type="entry name" value="P-loop containing nucleotide triphosphate hydrolases"/>
    <property type="match status" value="2"/>
</dbReference>
<keyword evidence="1 7" id="KW-0547">Nucleotide-binding</keyword>
<feature type="region of interest" description="Disordered" evidence="9">
    <location>
        <begin position="583"/>
        <end position="618"/>
    </location>
</feature>
<dbReference type="PROSITE" id="PS00039">
    <property type="entry name" value="DEAD_ATP_HELICASE"/>
    <property type="match status" value="1"/>
</dbReference>
<evidence type="ECO:0000256" key="9">
    <source>
        <dbReference type="SAM" id="MobiDB-lite"/>
    </source>
</evidence>
<dbReference type="GO" id="GO:0005524">
    <property type="term" value="F:ATP binding"/>
    <property type="evidence" value="ECO:0007669"/>
    <property type="project" value="UniProtKB-UniRule"/>
</dbReference>
<name>A0A8T9CBM1_9HELO</name>
<dbReference type="OrthoDB" id="193716at2759"/>
<dbReference type="SMART" id="SM00490">
    <property type="entry name" value="HELICc"/>
    <property type="match status" value="1"/>
</dbReference>
<dbReference type="PANTHER" id="PTHR24031">
    <property type="entry name" value="RNA HELICASE"/>
    <property type="match status" value="1"/>
</dbReference>
<evidence type="ECO:0000256" key="5">
    <source>
        <dbReference type="ARBA" id="ARBA00022884"/>
    </source>
</evidence>
<evidence type="ECO:0000256" key="2">
    <source>
        <dbReference type="ARBA" id="ARBA00022801"/>
    </source>
</evidence>
<feature type="non-terminal residue" evidence="12">
    <location>
        <position position="1"/>
    </location>
</feature>
<dbReference type="InterPro" id="IPR027417">
    <property type="entry name" value="P-loop_NTPase"/>
</dbReference>
<evidence type="ECO:0000313" key="12">
    <source>
        <dbReference type="EMBL" id="TVY82522.1"/>
    </source>
</evidence>
<protein>
    <recommendedName>
        <fullName evidence="8">ATP-dependent RNA helicase</fullName>
        <ecNumber evidence="8">3.6.4.13</ecNumber>
    </recommendedName>
</protein>